<gene>
    <name evidence="1" type="ORF">RPERSI_LOCUS3392</name>
</gene>
<comment type="caution">
    <text evidence="1">The sequence shown here is derived from an EMBL/GenBank/DDBJ whole genome shotgun (WGS) entry which is preliminary data.</text>
</comment>
<accession>A0ACA9LL93</accession>
<evidence type="ECO:0000313" key="1">
    <source>
        <dbReference type="EMBL" id="CAG8537152.1"/>
    </source>
</evidence>
<dbReference type="EMBL" id="CAJVQC010004183">
    <property type="protein sequence ID" value="CAG8537152.1"/>
    <property type="molecule type" value="Genomic_DNA"/>
</dbReference>
<organism evidence="1 2">
    <name type="scientific">Racocetra persica</name>
    <dbReference type="NCBI Taxonomy" id="160502"/>
    <lineage>
        <taxon>Eukaryota</taxon>
        <taxon>Fungi</taxon>
        <taxon>Fungi incertae sedis</taxon>
        <taxon>Mucoromycota</taxon>
        <taxon>Glomeromycotina</taxon>
        <taxon>Glomeromycetes</taxon>
        <taxon>Diversisporales</taxon>
        <taxon>Gigasporaceae</taxon>
        <taxon>Racocetra</taxon>
    </lineage>
</organism>
<dbReference type="Proteomes" id="UP000789920">
    <property type="component" value="Unassembled WGS sequence"/>
</dbReference>
<protein>
    <submittedName>
        <fullName evidence="1">10277_t:CDS:1</fullName>
    </submittedName>
</protein>
<sequence length="150" mass="18258">MSEETEYTIQVPEKKESLVKRDQTSSKEVVEVIRSREIPEEKAKIMDLINIPEFLKPIIEFPMNNIRYFVTKNDRAKLVTDFDFKHQDQRLYFWFDKTGTKLSKYNHVSFDKESFNFLRTIPLKSEDHFKVYYFDDNYSIFVLMLFMDFY</sequence>
<reference evidence="1" key="1">
    <citation type="submission" date="2021-06" db="EMBL/GenBank/DDBJ databases">
        <authorList>
            <person name="Kallberg Y."/>
            <person name="Tangrot J."/>
            <person name="Rosling A."/>
        </authorList>
    </citation>
    <scope>NUCLEOTIDE SEQUENCE</scope>
    <source>
        <strain evidence="1">MA461A</strain>
    </source>
</reference>
<proteinExistence type="predicted"/>
<keyword evidence="2" id="KW-1185">Reference proteome</keyword>
<name>A0ACA9LL93_9GLOM</name>
<evidence type="ECO:0000313" key="2">
    <source>
        <dbReference type="Proteomes" id="UP000789920"/>
    </source>
</evidence>